<protein>
    <submittedName>
        <fullName evidence="1">1727_t:CDS:1</fullName>
    </submittedName>
</protein>
<keyword evidence="2" id="KW-1185">Reference proteome</keyword>
<evidence type="ECO:0000313" key="1">
    <source>
        <dbReference type="EMBL" id="CAG8526849.1"/>
    </source>
</evidence>
<gene>
    <name evidence="1" type="ORF">SCALOS_LOCUS4293</name>
</gene>
<name>A0ACA9LHJ1_9GLOM</name>
<feature type="non-terminal residue" evidence="1">
    <location>
        <position position="404"/>
    </location>
</feature>
<dbReference type="EMBL" id="CAJVPM010005693">
    <property type="protein sequence ID" value="CAG8526849.1"/>
    <property type="molecule type" value="Genomic_DNA"/>
</dbReference>
<reference evidence="1" key="1">
    <citation type="submission" date="2021-06" db="EMBL/GenBank/DDBJ databases">
        <authorList>
            <person name="Kallberg Y."/>
            <person name="Tangrot J."/>
            <person name="Rosling A."/>
        </authorList>
    </citation>
    <scope>NUCLEOTIDE SEQUENCE</scope>
    <source>
        <strain evidence="1">AU212A</strain>
    </source>
</reference>
<evidence type="ECO:0000313" key="2">
    <source>
        <dbReference type="Proteomes" id="UP000789860"/>
    </source>
</evidence>
<comment type="caution">
    <text evidence="1">The sequence shown here is derived from an EMBL/GenBank/DDBJ whole genome shotgun (WGS) entry which is preliminary data.</text>
</comment>
<accession>A0ACA9LHJ1</accession>
<sequence length="404" mass="44867">MVLSSPLPQSTISPTDNNNNIIINSDFDFPIYSQETNSSTTEAPNDFYPNIGQVGHVDGYVDSYTTFDNHIQSSPLLENLGYTQLDQSINFTTSPHGNSINNNPSLNLHTNNVFNSPHSSPFSVTTSVEDNNILTNSPYLLFSPYSPCVGVVQPTHLISTPGYSDLGTININTPVLTPLNIFNTPYEQPSDFEPEPYFSDTSRNTTPYIAPQTPDTPYTPFIDQQLNHLTLKDPELYEKSYNNNWFSLFPNNHNSIPQYINMATISQNNVSEVEKKLDISSESTAAVVPGTPNSTSTSEKSPSLIVPEHASEDSRPSITDVNDVINSGTKSPNHSSDSTHTTPVNTPHLVAIRPRKDDEPGDHSEPIRRSKRQKRSEKVHECSVCRKPFSRKDAWKRHNATCGK</sequence>
<organism evidence="1 2">
    <name type="scientific">Scutellospora calospora</name>
    <dbReference type="NCBI Taxonomy" id="85575"/>
    <lineage>
        <taxon>Eukaryota</taxon>
        <taxon>Fungi</taxon>
        <taxon>Fungi incertae sedis</taxon>
        <taxon>Mucoromycota</taxon>
        <taxon>Glomeromycotina</taxon>
        <taxon>Glomeromycetes</taxon>
        <taxon>Diversisporales</taxon>
        <taxon>Gigasporaceae</taxon>
        <taxon>Scutellospora</taxon>
    </lineage>
</organism>
<dbReference type="Proteomes" id="UP000789860">
    <property type="component" value="Unassembled WGS sequence"/>
</dbReference>
<proteinExistence type="predicted"/>